<dbReference type="Proteomes" id="UP000647836">
    <property type="component" value="Unassembled WGS sequence"/>
</dbReference>
<reference evidence="1 2" key="1">
    <citation type="submission" date="2020-10" db="EMBL/GenBank/DDBJ databases">
        <authorList>
            <person name="Castelo-Branco R."/>
            <person name="Eusebio N."/>
            <person name="Adriana R."/>
            <person name="Vieira A."/>
            <person name="Brugerolle De Fraissinette N."/>
            <person name="Rezende De Castro R."/>
            <person name="Schneider M.P."/>
            <person name="Vasconcelos V."/>
            <person name="Leao P.N."/>
        </authorList>
    </citation>
    <scope>NUCLEOTIDE SEQUENCE [LARGE SCALE GENOMIC DNA]</scope>
    <source>
        <strain evidence="1 2">LEGE 07299</strain>
    </source>
</reference>
<protein>
    <submittedName>
        <fullName evidence="1">Uncharacterized protein</fullName>
    </submittedName>
</protein>
<evidence type="ECO:0000313" key="1">
    <source>
        <dbReference type="EMBL" id="MBE9107356.1"/>
    </source>
</evidence>
<dbReference type="RefSeq" id="WP_194047104.1">
    <property type="nucleotide sequence ID" value="NZ_JADEXF010000823.1"/>
</dbReference>
<feature type="non-terminal residue" evidence="1">
    <location>
        <position position="1"/>
    </location>
</feature>
<gene>
    <name evidence="1" type="ORF">IQ229_21215</name>
</gene>
<organism evidence="1 2">
    <name type="scientific">Nostoc cf. edaphicum LEGE 07299</name>
    <dbReference type="NCBI Taxonomy" id="2777974"/>
    <lineage>
        <taxon>Bacteria</taxon>
        <taxon>Bacillati</taxon>
        <taxon>Cyanobacteriota</taxon>
        <taxon>Cyanophyceae</taxon>
        <taxon>Nostocales</taxon>
        <taxon>Nostocaceae</taxon>
        <taxon>Nostoc</taxon>
    </lineage>
</organism>
<name>A0ABR9U3V8_9NOSO</name>
<keyword evidence="2" id="KW-1185">Reference proteome</keyword>
<accession>A0ABR9U3V8</accession>
<sequence>IYSVTHSTFSKPIASQRIPKVLQILVKTANETSFIQGKQVSQSSINQSGYNCQDFTLMGKPGTSLQEVINKKGLNIQNKILYQRSLLCMKNNSAVEAVIITPSSEELKTNGDSFIKSLNLKP</sequence>
<proteinExistence type="predicted"/>
<dbReference type="EMBL" id="JADEXF010000823">
    <property type="protein sequence ID" value="MBE9107356.1"/>
    <property type="molecule type" value="Genomic_DNA"/>
</dbReference>
<comment type="caution">
    <text evidence="1">The sequence shown here is derived from an EMBL/GenBank/DDBJ whole genome shotgun (WGS) entry which is preliminary data.</text>
</comment>
<evidence type="ECO:0000313" key="2">
    <source>
        <dbReference type="Proteomes" id="UP000647836"/>
    </source>
</evidence>